<evidence type="ECO:0000313" key="3">
    <source>
        <dbReference type="Proteomes" id="UP000886842"/>
    </source>
</evidence>
<evidence type="ECO:0000256" key="1">
    <source>
        <dbReference type="SAM" id="MobiDB-lite"/>
    </source>
</evidence>
<accession>A0A9D1GW94</accession>
<name>A0A9D1GW94_9ACTN</name>
<dbReference type="Proteomes" id="UP000886842">
    <property type="component" value="Unassembled WGS sequence"/>
</dbReference>
<comment type="caution">
    <text evidence="2">The sequence shown here is derived from an EMBL/GenBank/DDBJ whole genome shotgun (WGS) entry which is preliminary data.</text>
</comment>
<proteinExistence type="predicted"/>
<evidence type="ECO:0000313" key="2">
    <source>
        <dbReference type="EMBL" id="HIT73955.1"/>
    </source>
</evidence>
<protein>
    <submittedName>
        <fullName evidence="2">Uncharacterized protein</fullName>
    </submittedName>
</protein>
<feature type="region of interest" description="Disordered" evidence="1">
    <location>
        <begin position="168"/>
        <end position="205"/>
    </location>
</feature>
<feature type="region of interest" description="Disordered" evidence="1">
    <location>
        <begin position="50"/>
        <end position="70"/>
    </location>
</feature>
<dbReference type="EMBL" id="DVLP01000002">
    <property type="protein sequence ID" value="HIT73955.1"/>
    <property type="molecule type" value="Genomic_DNA"/>
</dbReference>
<reference evidence="2" key="1">
    <citation type="submission" date="2020-10" db="EMBL/GenBank/DDBJ databases">
        <authorList>
            <person name="Gilroy R."/>
        </authorList>
    </citation>
    <scope>NUCLEOTIDE SEQUENCE</scope>
    <source>
        <strain evidence="2">ChiGjej1B1-24693</strain>
    </source>
</reference>
<reference evidence="2" key="2">
    <citation type="journal article" date="2021" name="PeerJ">
        <title>Extensive microbial diversity within the chicken gut microbiome revealed by metagenomics and culture.</title>
        <authorList>
            <person name="Gilroy R."/>
            <person name="Ravi A."/>
            <person name="Getino M."/>
            <person name="Pursley I."/>
            <person name="Horton D.L."/>
            <person name="Alikhan N.F."/>
            <person name="Baker D."/>
            <person name="Gharbi K."/>
            <person name="Hall N."/>
            <person name="Watson M."/>
            <person name="Adriaenssens E.M."/>
            <person name="Foster-Nyarko E."/>
            <person name="Jarju S."/>
            <person name="Secka A."/>
            <person name="Antonio M."/>
            <person name="Oren A."/>
            <person name="Chaudhuri R.R."/>
            <person name="La Ragione R."/>
            <person name="Hildebrand F."/>
            <person name="Pallen M.J."/>
        </authorList>
    </citation>
    <scope>NUCLEOTIDE SEQUENCE</scope>
    <source>
        <strain evidence="2">ChiGjej1B1-24693</strain>
    </source>
</reference>
<dbReference type="AlphaFoldDB" id="A0A9D1GW94"/>
<gene>
    <name evidence="2" type="ORF">IAA98_00035</name>
</gene>
<sequence>MVGMGHLWQGQMGRGQGGVVADLLPGVLAGQLDPVAVLSLHLFGGGQSDHQAGHGTAQHDGGIGCPATAGEGSNLAGQQLTTGLAAGEEGLQIGGDPRPFQREGPQLHREAEQVLARVLVRLVTHPQLGQDLLADGLLQTPTTVDMAIEGRGDAESLGDGVEAESIHADRAAGGDDVGPVDLTGSAGGRRRGAASYAGVGRRHESSRSLQGQLRVLHFTSRQVELDR</sequence>
<organism evidence="2 3">
    <name type="scientific">Candidatus Avipropionibacterium avicola</name>
    <dbReference type="NCBI Taxonomy" id="2840701"/>
    <lineage>
        <taxon>Bacteria</taxon>
        <taxon>Bacillati</taxon>
        <taxon>Actinomycetota</taxon>
        <taxon>Actinomycetes</taxon>
        <taxon>Propionibacteriales</taxon>
        <taxon>Propionibacteriaceae</taxon>
        <taxon>Propionibacteriaceae incertae sedis</taxon>
        <taxon>Candidatus Avipropionibacterium</taxon>
    </lineage>
</organism>